<keyword evidence="4" id="KW-0046">Antibiotic resistance</keyword>
<evidence type="ECO:0000313" key="6">
    <source>
        <dbReference type="Proteomes" id="UP000252254"/>
    </source>
</evidence>
<name>A0A366EDH8_9BACI</name>
<dbReference type="InterPro" id="IPR003679">
    <property type="entry name" value="Amioglycoside_AcTrfase"/>
</dbReference>
<dbReference type="EMBL" id="QNRI01000003">
    <property type="protein sequence ID" value="RBO99799.1"/>
    <property type="molecule type" value="Genomic_DNA"/>
</dbReference>
<dbReference type="Proteomes" id="UP000252254">
    <property type="component" value="Unassembled WGS sequence"/>
</dbReference>
<dbReference type="RefSeq" id="WP_113867938.1">
    <property type="nucleotide sequence ID" value="NZ_BAABQN010000004.1"/>
</dbReference>
<comment type="caution">
    <text evidence="5">The sequence shown here is derived from an EMBL/GenBank/DDBJ whole genome shotgun (WGS) entry which is preliminary data.</text>
</comment>
<dbReference type="EC" id="2.3.1.-" evidence="4"/>
<dbReference type="Pfam" id="PF02522">
    <property type="entry name" value="Antibiotic_NAT"/>
    <property type="match status" value="1"/>
</dbReference>
<dbReference type="GO" id="GO:0046353">
    <property type="term" value="F:aminoglycoside 3-N-acetyltransferase activity"/>
    <property type="evidence" value="ECO:0007669"/>
    <property type="project" value="UniProtKB-EC"/>
</dbReference>
<proteinExistence type="inferred from homology"/>
<dbReference type="PANTHER" id="PTHR11104">
    <property type="entry name" value="AMINOGLYCOSIDE N3-ACETYLTRANSFERASE"/>
    <property type="match status" value="1"/>
</dbReference>
<keyword evidence="2 4" id="KW-0808">Transferase</keyword>
<dbReference type="SUPFAM" id="SSF110710">
    <property type="entry name" value="TTHA0583/YokD-like"/>
    <property type="match status" value="1"/>
</dbReference>
<dbReference type="GO" id="GO:0046677">
    <property type="term" value="P:response to antibiotic"/>
    <property type="evidence" value="ECO:0007669"/>
    <property type="project" value="UniProtKB-KW"/>
</dbReference>
<evidence type="ECO:0000256" key="3">
    <source>
        <dbReference type="ARBA" id="ARBA00023315"/>
    </source>
</evidence>
<comment type="catalytic activity">
    <reaction evidence="4">
        <text>a 2-deoxystreptamine antibiotic + acetyl-CoA = an N(3)-acetyl-2-deoxystreptamine antibiotic + CoA + H(+)</text>
        <dbReference type="Rhea" id="RHEA:12665"/>
        <dbReference type="ChEBI" id="CHEBI:15378"/>
        <dbReference type="ChEBI" id="CHEBI:57287"/>
        <dbReference type="ChEBI" id="CHEBI:57288"/>
        <dbReference type="ChEBI" id="CHEBI:57921"/>
        <dbReference type="ChEBI" id="CHEBI:77452"/>
        <dbReference type="EC" id="2.3.1.81"/>
    </reaction>
</comment>
<keyword evidence="6" id="KW-1185">Reference proteome</keyword>
<gene>
    <name evidence="5" type="ORF">DES48_103126</name>
</gene>
<comment type="similarity">
    <text evidence="1 4">Belongs to the antibiotic N-acetyltransferase family.</text>
</comment>
<dbReference type="AlphaFoldDB" id="A0A366EDH8"/>
<evidence type="ECO:0000256" key="4">
    <source>
        <dbReference type="RuleBase" id="RU365031"/>
    </source>
</evidence>
<organism evidence="5 6">
    <name type="scientific">Paraliobacillus ryukyuensis</name>
    <dbReference type="NCBI Taxonomy" id="200904"/>
    <lineage>
        <taxon>Bacteria</taxon>
        <taxon>Bacillati</taxon>
        <taxon>Bacillota</taxon>
        <taxon>Bacilli</taxon>
        <taxon>Bacillales</taxon>
        <taxon>Bacillaceae</taxon>
        <taxon>Paraliobacillus</taxon>
    </lineage>
</organism>
<evidence type="ECO:0000256" key="1">
    <source>
        <dbReference type="ARBA" id="ARBA00006383"/>
    </source>
</evidence>
<reference evidence="5 6" key="1">
    <citation type="submission" date="2018-06" db="EMBL/GenBank/DDBJ databases">
        <title>Genomic Encyclopedia of Type Strains, Phase IV (KMG-IV): sequencing the most valuable type-strain genomes for metagenomic binning, comparative biology and taxonomic classification.</title>
        <authorList>
            <person name="Goeker M."/>
        </authorList>
    </citation>
    <scope>NUCLEOTIDE SEQUENCE [LARGE SCALE GENOMIC DNA]</scope>
    <source>
        <strain evidence="5 6">DSM 15140</strain>
    </source>
</reference>
<dbReference type="OrthoDB" id="7330654at2"/>
<protein>
    <recommendedName>
        <fullName evidence="4">Aminoglycoside N(3)-acetyltransferase</fullName>
        <ecNumber evidence="4">2.3.1.-</ecNumber>
    </recommendedName>
</protein>
<dbReference type="InterPro" id="IPR028345">
    <property type="entry name" value="Antibiotic_NAT-like"/>
</dbReference>
<accession>A0A366EDH8</accession>
<dbReference type="STRING" id="200904.GCA_900168775_03382"/>
<keyword evidence="3 4" id="KW-0012">Acyltransferase</keyword>
<evidence type="ECO:0000256" key="2">
    <source>
        <dbReference type="ARBA" id="ARBA00022679"/>
    </source>
</evidence>
<evidence type="ECO:0000313" key="5">
    <source>
        <dbReference type="EMBL" id="RBO99799.1"/>
    </source>
</evidence>
<dbReference type="PANTHER" id="PTHR11104:SF0">
    <property type="entry name" value="SPBETA PROPHAGE-DERIVED AMINOGLYCOSIDE N(3')-ACETYLTRANSFERASE-LIKE PROTEIN YOKD"/>
    <property type="match status" value="1"/>
</dbReference>
<sequence>MDEIVKRTDEPRTKQSITNDLKALGVEAGMQVIVHSSLSSLGWVSGGPIAVIQALMEVVTEEGTIVMPTQSADLSDPSEWGNPAVPEAWWDAIRNTMPAYDPAYTPTFQMGRIVETFRSYPGVKRSSHPNFSFAAWGKYRDTVINGQPLALGLGEQSPLQKLYTLPNSHILLLGVGFDNCTAFHLAEYRLPNQKYKERHAPVLEDGKRVWKSHQEITFRDELFPYIGESLEDTMYIPKSKIGSATFRIIPFKKAVDFAENWLTKRDAYQGI</sequence>